<proteinExistence type="predicted"/>
<dbReference type="AlphaFoldDB" id="A0AA46DZW4"/>
<sequence>MKRKIIIISIFILIFSNIYSYNFKLNTGINLKGNFKLDGSKYTTSNSSFGIANYLIDLGNNSFMDTEVGMGFLIYNNKEFVDYANAGINLKYYNDFDKIKAFYYTGAGYAYPYLITYYDGQTIEEISTGFYWKVGFGADYEKLTFDIAYKMMALKIKSNIIDIDTSELVETTYNVILKNLTLSIGYYLF</sequence>
<organism evidence="1 2">
    <name type="scientific">Hypnocyclicus thermotrophus</name>
    <dbReference type="NCBI Taxonomy" id="1627895"/>
    <lineage>
        <taxon>Bacteria</taxon>
        <taxon>Fusobacteriati</taxon>
        <taxon>Fusobacteriota</taxon>
        <taxon>Fusobacteriia</taxon>
        <taxon>Fusobacteriales</taxon>
        <taxon>Fusobacteriaceae</taxon>
        <taxon>Hypnocyclicus</taxon>
    </lineage>
</organism>
<dbReference type="Proteomes" id="UP000294678">
    <property type="component" value="Unassembled WGS sequence"/>
</dbReference>
<keyword evidence="2" id="KW-1185">Reference proteome</keyword>
<evidence type="ECO:0000313" key="2">
    <source>
        <dbReference type="Proteomes" id="UP000294678"/>
    </source>
</evidence>
<comment type="caution">
    <text evidence="1">The sequence shown here is derived from an EMBL/GenBank/DDBJ whole genome shotgun (WGS) entry which is preliminary data.</text>
</comment>
<dbReference type="RefSeq" id="WP_134112582.1">
    <property type="nucleotide sequence ID" value="NZ_SOBG01000002.1"/>
</dbReference>
<reference evidence="1 2" key="1">
    <citation type="submission" date="2019-03" db="EMBL/GenBank/DDBJ databases">
        <title>Genomic Encyclopedia of Type Strains, Phase IV (KMG-IV): sequencing the most valuable type-strain genomes for metagenomic binning, comparative biology and taxonomic classification.</title>
        <authorList>
            <person name="Goeker M."/>
        </authorList>
    </citation>
    <scope>NUCLEOTIDE SEQUENCE [LARGE SCALE GENOMIC DNA]</scope>
    <source>
        <strain evidence="1 2">DSM 100055</strain>
    </source>
</reference>
<accession>A0AA46DZW4</accession>
<dbReference type="EMBL" id="SOBG01000002">
    <property type="protein sequence ID" value="TDT71995.1"/>
    <property type="molecule type" value="Genomic_DNA"/>
</dbReference>
<evidence type="ECO:0000313" key="1">
    <source>
        <dbReference type="EMBL" id="TDT71995.1"/>
    </source>
</evidence>
<name>A0AA46DZW4_9FUSO</name>
<evidence type="ECO:0008006" key="3">
    <source>
        <dbReference type="Google" id="ProtNLM"/>
    </source>
</evidence>
<protein>
    <recommendedName>
        <fullName evidence="3">Outer membrane protein beta-barrel domain-containing protein</fullName>
    </recommendedName>
</protein>
<gene>
    <name evidence="1" type="ORF">EV215_0690</name>
</gene>